<accession>A0A120K0S9</accession>
<dbReference type="GO" id="GO:0003676">
    <property type="term" value="F:nucleic acid binding"/>
    <property type="evidence" value="ECO:0007669"/>
    <property type="project" value="InterPro"/>
</dbReference>
<keyword evidence="2" id="KW-1185">Reference proteome</keyword>
<dbReference type="AlphaFoldDB" id="A0A120K0S9"/>
<gene>
    <name evidence="1" type="ORF">AW171_hschr2154</name>
</gene>
<evidence type="ECO:0000313" key="2">
    <source>
        <dbReference type="Proteomes" id="UP000243052"/>
    </source>
</evidence>
<dbReference type="Proteomes" id="UP000243052">
    <property type="component" value="Chromosome ii"/>
</dbReference>
<dbReference type="GeneID" id="28721789"/>
<dbReference type="InterPro" id="IPR035979">
    <property type="entry name" value="RBD_domain_sf"/>
</dbReference>
<proteinExistence type="predicted"/>
<name>A0A120K0S9_9SACH</name>
<dbReference type="STRING" id="45286.A0A120K0S9"/>
<sequence>MLGPYNIVDVILRDVVSRGSLVKQAIRKVKGPVQHADHRLLLYKSYNPLLVQRDFAELLPENQLRLDIKETESSTFDLHKVRDGRFFMFRDKYLLQFASRLGLRSYLRSTEHTFLDERILGLKEPGDKILYDYAVYQRNLKAAFTSQKAYEEALHTEPEKVEDITAHLSTSPGVKDIEAKSVLVWDFPSNFTSEDIKATYWWYGIKTCFKLYSDETNGKTLTYLAFYDNEEASKFTLNMHGAFSADGKALLVEAL</sequence>
<evidence type="ECO:0000313" key="1">
    <source>
        <dbReference type="EMBL" id="AMD18645.1"/>
    </source>
</evidence>
<reference evidence="1 2" key="1">
    <citation type="submission" date="2016-01" db="EMBL/GenBank/DDBJ databases">
        <title>Genome sequence of the yeast Holleya sinecauda.</title>
        <authorList>
            <person name="Dietrich F.S."/>
        </authorList>
    </citation>
    <scope>NUCLEOTIDE SEQUENCE [LARGE SCALE GENOMIC DNA]</scope>
    <source>
        <strain evidence="1 2">ATCC 58844</strain>
    </source>
</reference>
<dbReference type="SUPFAM" id="SSF54928">
    <property type="entry name" value="RNA-binding domain, RBD"/>
    <property type="match status" value="1"/>
</dbReference>
<dbReference type="RefSeq" id="XP_017985641.1">
    <property type="nucleotide sequence ID" value="XM_018130263.1"/>
</dbReference>
<dbReference type="EMBL" id="CP014242">
    <property type="protein sequence ID" value="AMD18645.1"/>
    <property type="molecule type" value="Genomic_DNA"/>
</dbReference>
<organism evidence="1 2">
    <name type="scientific">Eremothecium sinecaudum</name>
    <dbReference type="NCBI Taxonomy" id="45286"/>
    <lineage>
        <taxon>Eukaryota</taxon>
        <taxon>Fungi</taxon>
        <taxon>Dikarya</taxon>
        <taxon>Ascomycota</taxon>
        <taxon>Saccharomycotina</taxon>
        <taxon>Saccharomycetes</taxon>
        <taxon>Saccharomycetales</taxon>
        <taxon>Saccharomycetaceae</taxon>
        <taxon>Eremothecium</taxon>
    </lineage>
</organism>
<protein>
    <submittedName>
        <fullName evidence="1">HBL257Cp</fullName>
    </submittedName>
</protein>
<dbReference type="OrthoDB" id="4062764at2759"/>